<dbReference type="Pfam" id="PF11271">
    <property type="entry name" value="PorA"/>
    <property type="match status" value="1"/>
</dbReference>
<name>A0A540WB51_9ACTN</name>
<proteinExistence type="predicted"/>
<protein>
    <submittedName>
        <fullName evidence="2">DUF3068 domain-containing protein</fullName>
    </submittedName>
</protein>
<keyword evidence="3" id="KW-1185">Reference proteome</keyword>
<gene>
    <name evidence="2" type="ORF">E6W39_33670</name>
</gene>
<sequence length="355" mass="37943">MRRAMILRYGAVLIGALLIAGAFLTAFWVTPTYVARLPDDVNVQRPLAGTFNTLLDQQALAQGNLVGAVKHNVPLAINRNVKVLKTSDDSALVSDARTTTAAGTQVEQTTWQYAVDRKSLEPVTSHPSSWSVVDAQGLTISFPFGTKKQTYTGWVPESATTVPVAYSHSEQRSGLNTYVFQATIPSSRITDSQVLAGLPKALPQSLLRLLVQFGPLTPAQQQELTTLLPTLGDPAPLAYTLQGNDTFWVEPETGAVIDVKRAQQRTAAVTAPNGTLIPLLPVVDATYQQTPAAVNSAANDAKNGRDDIELAGTTLPIIAGIIGALLILAALLIRRRRRPSEAAAPVEQPPQDTAD</sequence>
<dbReference type="InterPro" id="IPR021424">
    <property type="entry name" value="PorA"/>
</dbReference>
<keyword evidence="1" id="KW-0472">Membrane</keyword>
<evidence type="ECO:0000256" key="1">
    <source>
        <dbReference type="SAM" id="Phobius"/>
    </source>
</evidence>
<feature type="transmembrane region" description="Helical" evidence="1">
    <location>
        <begin position="315"/>
        <end position="333"/>
    </location>
</feature>
<accession>A0A540WB51</accession>
<comment type="caution">
    <text evidence="2">The sequence shown here is derived from an EMBL/GenBank/DDBJ whole genome shotgun (WGS) entry which is preliminary data.</text>
</comment>
<reference evidence="2 3" key="1">
    <citation type="submission" date="2019-06" db="EMBL/GenBank/DDBJ databases">
        <title>Description of Kitasatospora acidophila sp. nov. isolated from pine grove soil, and reclassification of Streptomyces novaecaesareae to Kitasatospora novaeceasareae comb. nov.</title>
        <authorList>
            <person name="Kim M.J."/>
        </authorList>
    </citation>
    <scope>NUCLEOTIDE SEQUENCE [LARGE SCALE GENOMIC DNA]</scope>
    <source>
        <strain evidence="2 3">MMS16-CNU292</strain>
    </source>
</reference>
<dbReference type="OrthoDB" id="153031at2"/>
<dbReference type="AlphaFoldDB" id="A0A540WB51"/>
<keyword evidence="1" id="KW-0812">Transmembrane</keyword>
<dbReference type="EMBL" id="VIGB01000003">
    <property type="protein sequence ID" value="TQF06265.1"/>
    <property type="molecule type" value="Genomic_DNA"/>
</dbReference>
<organism evidence="2 3">
    <name type="scientific">Kitasatospora acidiphila</name>
    <dbReference type="NCBI Taxonomy" id="2567942"/>
    <lineage>
        <taxon>Bacteria</taxon>
        <taxon>Bacillati</taxon>
        <taxon>Actinomycetota</taxon>
        <taxon>Actinomycetes</taxon>
        <taxon>Kitasatosporales</taxon>
        <taxon>Streptomycetaceae</taxon>
        <taxon>Kitasatospora</taxon>
    </lineage>
</organism>
<dbReference type="Proteomes" id="UP000319103">
    <property type="component" value="Unassembled WGS sequence"/>
</dbReference>
<evidence type="ECO:0000313" key="2">
    <source>
        <dbReference type="EMBL" id="TQF06265.1"/>
    </source>
</evidence>
<evidence type="ECO:0000313" key="3">
    <source>
        <dbReference type="Proteomes" id="UP000319103"/>
    </source>
</evidence>
<keyword evidence="1" id="KW-1133">Transmembrane helix</keyword>